<accession>A0A0G1NAK4</accession>
<proteinExistence type="predicted"/>
<dbReference type="EMBL" id="LCLO01000031">
    <property type="protein sequence ID" value="KKU17546.1"/>
    <property type="molecule type" value="Genomic_DNA"/>
</dbReference>
<comment type="caution">
    <text evidence="1">The sequence shown here is derived from an EMBL/GenBank/DDBJ whole genome shotgun (WGS) entry which is preliminary data.</text>
</comment>
<organism evidence="1 2">
    <name type="scientific">Candidatus Azambacteria bacterium GW2011_GWA2_45_90</name>
    <dbReference type="NCBI Taxonomy" id="1618614"/>
    <lineage>
        <taxon>Bacteria</taxon>
        <taxon>Candidatus Azamiibacteriota</taxon>
    </lineage>
</organism>
<protein>
    <submittedName>
        <fullName evidence="1">Uncharacterized protein</fullName>
    </submittedName>
</protein>
<evidence type="ECO:0000313" key="2">
    <source>
        <dbReference type="Proteomes" id="UP000034644"/>
    </source>
</evidence>
<dbReference type="Proteomes" id="UP000034644">
    <property type="component" value="Unassembled WGS sequence"/>
</dbReference>
<sequence>MAVKKEDFVKKMADLFEQAIDKKLNQSEKKIDLIGTDRVMVQLPKKLKNREVENELKKRYKKAGWKLVDFYVDSTTNECYAIVLLT</sequence>
<reference evidence="1 2" key="1">
    <citation type="journal article" date="2015" name="Nature">
        <title>rRNA introns, odd ribosomes, and small enigmatic genomes across a large radiation of phyla.</title>
        <authorList>
            <person name="Brown C.T."/>
            <person name="Hug L.A."/>
            <person name="Thomas B.C."/>
            <person name="Sharon I."/>
            <person name="Castelle C.J."/>
            <person name="Singh A."/>
            <person name="Wilkins M.J."/>
            <person name="Williams K.H."/>
            <person name="Banfield J.F."/>
        </authorList>
    </citation>
    <scope>NUCLEOTIDE SEQUENCE [LARGE SCALE GENOMIC DNA]</scope>
</reference>
<evidence type="ECO:0000313" key="1">
    <source>
        <dbReference type="EMBL" id="KKU17546.1"/>
    </source>
</evidence>
<dbReference type="AlphaFoldDB" id="A0A0G1NAK4"/>
<gene>
    <name evidence="1" type="ORF">UX27_C0031G0005</name>
</gene>
<name>A0A0G1NAK4_9BACT</name>